<dbReference type="Proteomes" id="UP000663829">
    <property type="component" value="Unassembled WGS sequence"/>
</dbReference>
<evidence type="ECO:0000313" key="3">
    <source>
        <dbReference type="EMBL" id="CAF1595238.1"/>
    </source>
</evidence>
<name>A0A816AFD7_9BILA</name>
<dbReference type="EMBL" id="CAJOBA010046986">
    <property type="protein sequence ID" value="CAF4196020.1"/>
    <property type="molecule type" value="Genomic_DNA"/>
</dbReference>
<evidence type="ECO:0000313" key="2">
    <source>
        <dbReference type="EMBL" id="CAF1388154.1"/>
    </source>
</evidence>
<proteinExistence type="predicted"/>
<dbReference type="OrthoDB" id="206452at2759"/>
<keyword evidence="6" id="KW-1185">Reference proteome</keyword>
<evidence type="ECO:0000313" key="6">
    <source>
        <dbReference type="Proteomes" id="UP000663829"/>
    </source>
</evidence>
<dbReference type="EMBL" id="CAJNOK010025284">
    <property type="protein sequence ID" value="CAF1388154.1"/>
    <property type="molecule type" value="Genomic_DNA"/>
</dbReference>
<dbReference type="Proteomes" id="UP000677228">
    <property type="component" value="Unassembled WGS sequence"/>
</dbReference>
<comment type="caution">
    <text evidence="3">The sequence shown here is derived from an EMBL/GenBank/DDBJ whole genome shotgun (WGS) entry which is preliminary data.</text>
</comment>
<organism evidence="3 6">
    <name type="scientific">Didymodactylos carnosus</name>
    <dbReference type="NCBI Taxonomy" id="1234261"/>
    <lineage>
        <taxon>Eukaryota</taxon>
        <taxon>Metazoa</taxon>
        <taxon>Spiralia</taxon>
        <taxon>Gnathifera</taxon>
        <taxon>Rotifera</taxon>
        <taxon>Eurotatoria</taxon>
        <taxon>Bdelloidea</taxon>
        <taxon>Philodinida</taxon>
        <taxon>Philodinidae</taxon>
        <taxon>Didymodactylos</taxon>
    </lineage>
</organism>
<dbReference type="EMBL" id="CAJNOQ010034552">
    <property type="protein sequence ID" value="CAF1595238.1"/>
    <property type="molecule type" value="Genomic_DNA"/>
</dbReference>
<gene>
    <name evidence="3" type="ORF">GPM918_LOCUS42032</name>
    <name evidence="2" type="ORF">OVA965_LOCUS32439</name>
    <name evidence="5" type="ORF">SRO942_LOCUS43198</name>
    <name evidence="4" type="ORF">TMI583_LOCUS33299</name>
</gene>
<feature type="domain" description="NADAR" evidence="1">
    <location>
        <begin position="1"/>
        <end position="49"/>
    </location>
</feature>
<feature type="non-terminal residue" evidence="3">
    <location>
        <position position="1"/>
    </location>
</feature>
<accession>A0A816AFD7</accession>
<sequence>LKALLLNTGDTILIEDSPTDLYWGIDGKQNESGRNRLGELLMELRNDFRNNK</sequence>
<dbReference type="AlphaFoldDB" id="A0A816AFD7"/>
<dbReference type="InterPro" id="IPR037238">
    <property type="entry name" value="YbiA-like_sf"/>
</dbReference>
<dbReference type="Pfam" id="PF08719">
    <property type="entry name" value="NADAR"/>
    <property type="match status" value="1"/>
</dbReference>
<protein>
    <recommendedName>
        <fullName evidence="1">NADAR domain-containing protein</fullName>
    </recommendedName>
</protein>
<evidence type="ECO:0000259" key="1">
    <source>
        <dbReference type="Pfam" id="PF08719"/>
    </source>
</evidence>
<dbReference type="CDD" id="cd15457">
    <property type="entry name" value="NADAR"/>
    <property type="match status" value="1"/>
</dbReference>
<dbReference type="Proteomes" id="UP000682733">
    <property type="component" value="Unassembled WGS sequence"/>
</dbReference>
<dbReference type="Proteomes" id="UP000681722">
    <property type="component" value="Unassembled WGS sequence"/>
</dbReference>
<evidence type="ECO:0000313" key="5">
    <source>
        <dbReference type="EMBL" id="CAF4469593.1"/>
    </source>
</evidence>
<dbReference type="Gene3D" id="1.10.357.40">
    <property type="entry name" value="YbiA-like"/>
    <property type="match status" value="1"/>
</dbReference>
<evidence type="ECO:0000313" key="4">
    <source>
        <dbReference type="EMBL" id="CAF4196020.1"/>
    </source>
</evidence>
<dbReference type="SUPFAM" id="SSF143990">
    <property type="entry name" value="YbiA-like"/>
    <property type="match status" value="1"/>
</dbReference>
<reference evidence="3" key="1">
    <citation type="submission" date="2021-02" db="EMBL/GenBank/DDBJ databases">
        <authorList>
            <person name="Nowell W R."/>
        </authorList>
    </citation>
    <scope>NUCLEOTIDE SEQUENCE</scope>
</reference>
<dbReference type="InterPro" id="IPR012816">
    <property type="entry name" value="NADAR"/>
</dbReference>
<dbReference type="EMBL" id="CAJOBC010100823">
    <property type="protein sequence ID" value="CAF4469593.1"/>
    <property type="molecule type" value="Genomic_DNA"/>
</dbReference>